<dbReference type="OrthoDB" id="5362512at2759"/>
<organism evidence="2 3">
    <name type="scientific">Pleomassaria siparia CBS 279.74</name>
    <dbReference type="NCBI Taxonomy" id="1314801"/>
    <lineage>
        <taxon>Eukaryota</taxon>
        <taxon>Fungi</taxon>
        <taxon>Dikarya</taxon>
        <taxon>Ascomycota</taxon>
        <taxon>Pezizomycotina</taxon>
        <taxon>Dothideomycetes</taxon>
        <taxon>Pleosporomycetidae</taxon>
        <taxon>Pleosporales</taxon>
        <taxon>Pleomassariaceae</taxon>
        <taxon>Pleomassaria</taxon>
    </lineage>
</organism>
<dbReference type="Pfam" id="PF06985">
    <property type="entry name" value="HET"/>
    <property type="match status" value="1"/>
</dbReference>
<dbReference type="InterPro" id="IPR010730">
    <property type="entry name" value="HET"/>
</dbReference>
<proteinExistence type="predicted"/>
<dbReference type="AlphaFoldDB" id="A0A6G1KKY1"/>
<dbReference type="PANTHER" id="PTHR33112">
    <property type="entry name" value="DOMAIN PROTEIN, PUTATIVE-RELATED"/>
    <property type="match status" value="1"/>
</dbReference>
<protein>
    <submittedName>
        <fullName evidence="2">HET-domain-containing protein</fullName>
    </submittedName>
</protein>
<name>A0A6G1KKY1_9PLEO</name>
<reference evidence="2" key="1">
    <citation type="journal article" date="2020" name="Stud. Mycol.">
        <title>101 Dothideomycetes genomes: a test case for predicting lifestyles and emergence of pathogens.</title>
        <authorList>
            <person name="Haridas S."/>
            <person name="Albert R."/>
            <person name="Binder M."/>
            <person name="Bloem J."/>
            <person name="Labutti K."/>
            <person name="Salamov A."/>
            <person name="Andreopoulos B."/>
            <person name="Baker S."/>
            <person name="Barry K."/>
            <person name="Bills G."/>
            <person name="Bluhm B."/>
            <person name="Cannon C."/>
            <person name="Castanera R."/>
            <person name="Culley D."/>
            <person name="Daum C."/>
            <person name="Ezra D."/>
            <person name="Gonzalez J."/>
            <person name="Henrissat B."/>
            <person name="Kuo A."/>
            <person name="Liang C."/>
            <person name="Lipzen A."/>
            <person name="Lutzoni F."/>
            <person name="Magnuson J."/>
            <person name="Mondo S."/>
            <person name="Nolan M."/>
            <person name="Ohm R."/>
            <person name="Pangilinan J."/>
            <person name="Park H.-J."/>
            <person name="Ramirez L."/>
            <person name="Alfaro M."/>
            <person name="Sun H."/>
            <person name="Tritt A."/>
            <person name="Yoshinaga Y."/>
            <person name="Zwiers L.-H."/>
            <person name="Turgeon B."/>
            <person name="Goodwin S."/>
            <person name="Spatafora J."/>
            <person name="Crous P."/>
            <person name="Grigoriev I."/>
        </authorList>
    </citation>
    <scope>NUCLEOTIDE SEQUENCE</scope>
    <source>
        <strain evidence="2">CBS 279.74</strain>
    </source>
</reference>
<dbReference type="EMBL" id="MU005765">
    <property type="protein sequence ID" value="KAF2713556.1"/>
    <property type="molecule type" value="Genomic_DNA"/>
</dbReference>
<accession>A0A6G1KKY1</accession>
<evidence type="ECO:0000259" key="1">
    <source>
        <dbReference type="Pfam" id="PF06985"/>
    </source>
</evidence>
<dbReference type="Proteomes" id="UP000799428">
    <property type="component" value="Unassembled WGS sequence"/>
</dbReference>
<keyword evidence="3" id="KW-1185">Reference proteome</keyword>
<evidence type="ECO:0000313" key="3">
    <source>
        <dbReference type="Proteomes" id="UP000799428"/>
    </source>
</evidence>
<feature type="domain" description="Heterokaryon incompatibility" evidence="1">
    <location>
        <begin position="65"/>
        <end position="214"/>
    </location>
</feature>
<sequence length="318" mass="35303">SLTSPTTIAKLKRWIEKCDTGHPNCFTSDTKRQASPAFVPTRLIELHESSSAIVRLASLTLPVRYVALSYCWGTSQQSTTRTTSLSSREEEIVVSDLSQTLQDAITMTRALGLRYIWIDSVCIVQDDKDDWATEAAKMAEVYSAAWLVLAATGTSDSATGFLFERSSPLVIGSKLLGGKAPVVHARRDEAHHAQERSFEMERCPLFQRAWCMQERELARRVVHFLPDEVVWRCRTETDCECGAPPDHEENQISPLSSFRDLPSPDDSTEHNFAFGRVWVAVVEMYSRLGITNINDTLPALSGLAKYVGTSASGTLVSI</sequence>
<gene>
    <name evidence="2" type="ORF">K504DRAFT_517592</name>
</gene>
<dbReference type="PANTHER" id="PTHR33112:SF9">
    <property type="entry name" value="HETEROKARYON INCOMPATIBILITY DOMAIN-CONTAINING PROTEIN"/>
    <property type="match status" value="1"/>
</dbReference>
<evidence type="ECO:0000313" key="2">
    <source>
        <dbReference type="EMBL" id="KAF2713556.1"/>
    </source>
</evidence>
<feature type="non-terminal residue" evidence="2">
    <location>
        <position position="1"/>
    </location>
</feature>